<dbReference type="PROSITE" id="PS00211">
    <property type="entry name" value="ABC_TRANSPORTER_1"/>
    <property type="match status" value="1"/>
</dbReference>
<feature type="domain" description="ABC transporter" evidence="5">
    <location>
        <begin position="14"/>
        <end position="223"/>
    </location>
</feature>
<evidence type="ECO:0000256" key="4">
    <source>
        <dbReference type="ARBA" id="ARBA00022840"/>
    </source>
</evidence>
<dbReference type="PANTHER" id="PTHR42734">
    <property type="entry name" value="METAL TRANSPORT SYSTEM ATP-BINDING PROTEIN TM_0124-RELATED"/>
    <property type="match status" value="1"/>
</dbReference>
<evidence type="ECO:0000256" key="2">
    <source>
        <dbReference type="ARBA" id="ARBA00022448"/>
    </source>
</evidence>
<comment type="caution">
    <text evidence="6">The sequence shown here is derived from an EMBL/GenBank/DDBJ whole genome shotgun (WGS) entry which is preliminary data.</text>
</comment>
<keyword evidence="4 6" id="KW-0067">ATP-binding</keyword>
<keyword evidence="3" id="KW-0547">Nucleotide-binding</keyword>
<dbReference type="InterPro" id="IPR003439">
    <property type="entry name" value="ABC_transporter-like_ATP-bd"/>
</dbReference>
<evidence type="ECO:0000313" key="6">
    <source>
        <dbReference type="EMBL" id="KXI13057.1"/>
    </source>
</evidence>
<dbReference type="PROSITE" id="PS50893">
    <property type="entry name" value="ABC_TRANSPORTER_2"/>
    <property type="match status" value="1"/>
</dbReference>
<dbReference type="GO" id="GO:0005524">
    <property type="term" value="F:ATP binding"/>
    <property type="evidence" value="ECO:0007669"/>
    <property type="project" value="UniProtKB-KW"/>
</dbReference>
<dbReference type="InterPro" id="IPR017871">
    <property type="entry name" value="ABC_transporter-like_CS"/>
</dbReference>
<organism evidence="6 7">
    <name type="scientific">Peptostreptococcus anaerobius</name>
    <dbReference type="NCBI Taxonomy" id="1261"/>
    <lineage>
        <taxon>Bacteria</taxon>
        <taxon>Bacillati</taxon>
        <taxon>Bacillota</taxon>
        <taxon>Clostridia</taxon>
        <taxon>Peptostreptococcales</taxon>
        <taxon>Peptostreptococcaceae</taxon>
        <taxon>Peptostreptococcus</taxon>
    </lineage>
</organism>
<dbReference type="EMBL" id="LSQZ01000035">
    <property type="protein sequence ID" value="KXI13057.1"/>
    <property type="molecule type" value="Genomic_DNA"/>
</dbReference>
<name>A0A135YUJ4_9FIRM</name>
<dbReference type="Proteomes" id="UP000070326">
    <property type="component" value="Unassembled WGS sequence"/>
</dbReference>
<dbReference type="InterPro" id="IPR027417">
    <property type="entry name" value="P-loop_NTPase"/>
</dbReference>
<dbReference type="InterPro" id="IPR050153">
    <property type="entry name" value="Metal_Ion_Import_ABC"/>
</dbReference>
<keyword evidence="2" id="KW-0813">Transport</keyword>
<protein>
    <submittedName>
        <fullName evidence="6">ABC transporter, ATP-binding protein</fullName>
    </submittedName>
</protein>
<dbReference type="FunFam" id="3.40.50.300:FF:000134">
    <property type="entry name" value="Iron-enterobactin ABC transporter ATP-binding protein"/>
    <property type="match status" value="1"/>
</dbReference>
<reference evidence="6 7" key="1">
    <citation type="submission" date="2016-02" db="EMBL/GenBank/DDBJ databases">
        <authorList>
            <person name="Wen L."/>
            <person name="He K."/>
            <person name="Yang H."/>
        </authorList>
    </citation>
    <scope>NUCLEOTIDE SEQUENCE [LARGE SCALE GENOMIC DNA]</scope>
    <source>
        <strain evidence="6 7">MJR8628A</strain>
    </source>
</reference>
<dbReference type="SMART" id="SM00382">
    <property type="entry name" value="AAA"/>
    <property type="match status" value="1"/>
</dbReference>
<dbReference type="InterPro" id="IPR003593">
    <property type="entry name" value="AAA+_ATPase"/>
</dbReference>
<comment type="similarity">
    <text evidence="1">Belongs to the ABC transporter superfamily.</text>
</comment>
<dbReference type="PANTHER" id="PTHR42734:SF17">
    <property type="entry name" value="METAL TRANSPORT SYSTEM ATP-BINDING PROTEIN TM_0124-RELATED"/>
    <property type="match status" value="1"/>
</dbReference>
<dbReference type="Gene3D" id="3.40.50.300">
    <property type="entry name" value="P-loop containing nucleotide triphosphate hydrolases"/>
    <property type="match status" value="1"/>
</dbReference>
<dbReference type="CDD" id="cd03235">
    <property type="entry name" value="ABC_Metallic_Cations"/>
    <property type="match status" value="1"/>
</dbReference>
<dbReference type="SUPFAM" id="SSF52540">
    <property type="entry name" value="P-loop containing nucleoside triphosphate hydrolases"/>
    <property type="match status" value="1"/>
</dbReference>
<dbReference type="AlphaFoldDB" id="A0A135YUJ4"/>
<evidence type="ECO:0000259" key="5">
    <source>
        <dbReference type="PROSITE" id="PS50893"/>
    </source>
</evidence>
<proteinExistence type="inferred from homology"/>
<dbReference type="Pfam" id="PF00005">
    <property type="entry name" value="ABC_tran"/>
    <property type="match status" value="1"/>
</dbReference>
<gene>
    <name evidence="6" type="ORF">HMPREF3195_00950</name>
</gene>
<accession>A0A135YUJ4</accession>
<dbReference type="GO" id="GO:0016887">
    <property type="term" value="F:ATP hydrolysis activity"/>
    <property type="evidence" value="ECO:0007669"/>
    <property type="project" value="InterPro"/>
</dbReference>
<evidence type="ECO:0000256" key="1">
    <source>
        <dbReference type="ARBA" id="ARBA00005417"/>
    </source>
</evidence>
<evidence type="ECO:0000313" key="7">
    <source>
        <dbReference type="Proteomes" id="UP000070326"/>
    </source>
</evidence>
<dbReference type="PATRIC" id="fig|1261.3.peg.62"/>
<sequence>MSFNNLEKIMNKIIEVKDLSFKYDRDYIFENLNFDIYEGDFVGIIGANGAGKSTLIKLILGQLRPTNGSVRIYGEDPQLAKCLSSVGYVPQVGRARGMDFPARVSEIVMMNMYQEIGLFRFVKKHHKEAVRRALEMVGMEDFENRRFSDLSGGQQQRVVIAKAIVNKPKILIMDEPTTGIDKKSEIVLYDLLKMLQEKENLTIVMISHDIEKIKKCSNKIVELESE</sequence>
<evidence type="ECO:0000256" key="3">
    <source>
        <dbReference type="ARBA" id="ARBA00022741"/>
    </source>
</evidence>
<dbReference type="eggNOG" id="COG1121">
    <property type="taxonomic scope" value="Bacteria"/>
</dbReference>
<dbReference type="STRING" id="1261.HMPREF3195_00950"/>